<feature type="transmembrane region" description="Helical" evidence="1">
    <location>
        <begin position="142"/>
        <end position="166"/>
    </location>
</feature>
<gene>
    <name evidence="2" type="ORF">BIP78_1004</name>
</gene>
<evidence type="ECO:0008006" key="4">
    <source>
        <dbReference type="Google" id="ProtNLM"/>
    </source>
</evidence>
<accession>A0A410FV35</accession>
<evidence type="ECO:0000313" key="2">
    <source>
        <dbReference type="EMBL" id="QAA76770.1"/>
    </source>
</evidence>
<proteinExistence type="predicted"/>
<keyword evidence="1" id="KW-0812">Transmembrane</keyword>
<name>A0A410FV35_BIPS1</name>
<reference evidence="3" key="1">
    <citation type="submission" date="2018-12" db="EMBL/GenBank/DDBJ databases">
        <title>Complete genome sequence of an uncultured bacterium of the candidate phylum Bipolaricaulota.</title>
        <authorList>
            <person name="Kadnikov V.V."/>
            <person name="Mardanov A.V."/>
            <person name="Beletsky A.V."/>
            <person name="Frank Y.A."/>
            <person name="Karnachuk O.V."/>
            <person name="Ravin N.V."/>
        </authorList>
    </citation>
    <scope>NUCLEOTIDE SEQUENCE [LARGE SCALE GENOMIC DNA]</scope>
</reference>
<feature type="transmembrane region" description="Helical" evidence="1">
    <location>
        <begin position="173"/>
        <end position="194"/>
    </location>
</feature>
<dbReference type="InterPro" id="IPR051784">
    <property type="entry name" value="Nod_factor_ABC_transporter"/>
</dbReference>
<feature type="transmembrane region" description="Helical" evidence="1">
    <location>
        <begin position="21"/>
        <end position="40"/>
    </location>
</feature>
<feature type="transmembrane region" description="Helical" evidence="1">
    <location>
        <begin position="60"/>
        <end position="78"/>
    </location>
</feature>
<keyword evidence="1" id="KW-0472">Membrane</keyword>
<dbReference type="PANTHER" id="PTHR43229">
    <property type="entry name" value="NODULATION PROTEIN J"/>
    <property type="match status" value="1"/>
</dbReference>
<dbReference type="AlphaFoldDB" id="A0A410FV35"/>
<dbReference type="KEGG" id="bih:BIP78_1004"/>
<dbReference type="EMBL" id="CP034928">
    <property type="protein sequence ID" value="QAA76770.1"/>
    <property type="molecule type" value="Genomic_DNA"/>
</dbReference>
<organism evidence="2 3">
    <name type="scientific">Bipolaricaulis sibiricus</name>
    <dbReference type="NCBI Taxonomy" id="2501609"/>
    <lineage>
        <taxon>Bacteria</taxon>
        <taxon>Candidatus Bipolaricaulota</taxon>
        <taxon>Candidatus Bipolaricaulia</taxon>
        <taxon>Candidatus Bipolaricaulales</taxon>
        <taxon>Candidatus Bipolaricaulaceae</taxon>
        <taxon>Candidatus Bipolaricaulis</taxon>
    </lineage>
</organism>
<feature type="transmembrane region" description="Helical" evidence="1">
    <location>
        <begin position="224"/>
        <end position="245"/>
    </location>
</feature>
<dbReference type="Proteomes" id="UP000287233">
    <property type="component" value="Chromosome"/>
</dbReference>
<evidence type="ECO:0000256" key="1">
    <source>
        <dbReference type="SAM" id="Phobius"/>
    </source>
</evidence>
<keyword evidence="1" id="KW-1133">Transmembrane helix</keyword>
<feature type="transmembrane region" description="Helical" evidence="1">
    <location>
        <begin position="99"/>
        <end position="122"/>
    </location>
</feature>
<evidence type="ECO:0000313" key="3">
    <source>
        <dbReference type="Proteomes" id="UP000287233"/>
    </source>
</evidence>
<dbReference type="PANTHER" id="PTHR43229:SF2">
    <property type="entry name" value="NODULATION PROTEIN J"/>
    <property type="match status" value="1"/>
</dbReference>
<protein>
    <recommendedName>
        <fullName evidence="4">ABC-2 type transporter domain-containing protein</fullName>
    </recommendedName>
</protein>
<sequence>MRYLWTFRAVLVRFLIELKRYPLNTLSSLATLYIVFLILFTGARYAQGLGVNLFGEGLEGLVVGYLVWTFAIIAYSDLSWELMREAQQGTLEQLYMCPLGFRFVSTSWIVASFVVSLAWIAALLGLMMVTTGQFLLLPLGSLVPLLLLTVTPVYGIGFMMAGLALVYKRIQAFFQILQFVFVALVAFPADTLWAKALPLSLGTRLLGRVMVDGDTLATLPLTDVLVLVATAVFYLVLGIGVFRLFEGVAKDRGLLAHY</sequence>